<evidence type="ECO:0000313" key="1">
    <source>
        <dbReference type="EMBL" id="CDG83679.1"/>
    </source>
</evidence>
<dbReference type="AlphaFoldDB" id="W0V4C1"/>
<accession>W0V4C1</accession>
<keyword evidence="2" id="KW-1185">Reference proteome</keyword>
<dbReference type="HOGENOM" id="CLU_3169043_0_0_4"/>
<dbReference type="EMBL" id="HG322949">
    <property type="protein sequence ID" value="CDG83679.1"/>
    <property type="molecule type" value="Genomic_DNA"/>
</dbReference>
<dbReference type="KEGG" id="jag:GJA_3053"/>
<reference evidence="1 2" key="1">
    <citation type="journal article" date="2015" name="Genome Announc.">
        <title>Genome Sequence of Mushroom Soft-Rot Pathogen Janthinobacterium agaricidamnosum.</title>
        <authorList>
            <person name="Graupner K."/>
            <person name="Lackner G."/>
            <person name="Hertweck C."/>
        </authorList>
    </citation>
    <scope>NUCLEOTIDE SEQUENCE [LARGE SCALE GENOMIC DNA]</scope>
    <source>
        <strain evidence="2">NBRC 102515 / DSM 9628</strain>
    </source>
</reference>
<protein>
    <submittedName>
        <fullName evidence="1">Uncharacterized protein</fullName>
    </submittedName>
</protein>
<dbReference type="Proteomes" id="UP000027604">
    <property type="component" value="Chromosome I"/>
</dbReference>
<gene>
    <name evidence="1" type="ORF">GJA_3053</name>
</gene>
<name>W0V4C1_9BURK</name>
<evidence type="ECO:0000313" key="2">
    <source>
        <dbReference type="Proteomes" id="UP000027604"/>
    </source>
</evidence>
<proteinExistence type="predicted"/>
<sequence>MCDYHKQTFENDEFNQNHKVMKMSIAARLDRMCVIEKISNDTFNLTH</sequence>
<organism evidence="1 2">
    <name type="scientific">Janthinobacterium agaricidamnosum NBRC 102515 = DSM 9628</name>
    <dbReference type="NCBI Taxonomy" id="1349767"/>
    <lineage>
        <taxon>Bacteria</taxon>
        <taxon>Pseudomonadati</taxon>
        <taxon>Pseudomonadota</taxon>
        <taxon>Betaproteobacteria</taxon>
        <taxon>Burkholderiales</taxon>
        <taxon>Oxalobacteraceae</taxon>
        <taxon>Janthinobacterium</taxon>
    </lineage>
</organism>